<evidence type="ECO:0000313" key="3">
    <source>
        <dbReference type="Proteomes" id="UP001275084"/>
    </source>
</evidence>
<feature type="region of interest" description="Disordered" evidence="1">
    <location>
        <begin position="1"/>
        <end position="77"/>
    </location>
</feature>
<keyword evidence="3" id="KW-1185">Reference proteome</keyword>
<evidence type="ECO:0000256" key="1">
    <source>
        <dbReference type="SAM" id="MobiDB-lite"/>
    </source>
</evidence>
<name>A0AAJ0HDR6_9PEZI</name>
<gene>
    <name evidence="2" type="ORF">B0T25DRAFT_227463</name>
</gene>
<proteinExistence type="predicted"/>
<dbReference type="Proteomes" id="UP001275084">
    <property type="component" value="Unassembled WGS sequence"/>
</dbReference>
<evidence type="ECO:0000313" key="2">
    <source>
        <dbReference type="EMBL" id="KAK3348665.1"/>
    </source>
</evidence>
<reference evidence="2" key="1">
    <citation type="journal article" date="2023" name="Mol. Phylogenet. Evol.">
        <title>Genome-scale phylogeny and comparative genomics of the fungal order Sordariales.</title>
        <authorList>
            <person name="Hensen N."/>
            <person name="Bonometti L."/>
            <person name="Westerberg I."/>
            <person name="Brannstrom I.O."/>
            <person name="Guillou S."/>
            <person name="Cros-Aarteil S."/>
            <person name="Calhoun S."/>
            <person name="Haridas S."/>
            <person name="Kuo A."/>
            <person name="Mondo S."/>
            <person name="Pangilinan J."/>
            <person name="Riley R."/>
            <person name="LaButti K."/>
            <person name="Andreopoulos B."/>
            <person name="Lipzen A."/>
            <person name="Chen C."/>
            <person name="Yan M."/>
            <person name="Daum C."/>
            <person name="Ng V."/>
            <person name="Clum A."/>
            <person name="Steindorff A."/>
            <person name="Ohm R.A."/>
            <person name="Martin F."/>
            <person name="Silar P."/>
            <person name="Natvig D.O."/>
            <person name="Lalanne C."/>
            <person name="Gautier V."/>
            <person name="Ament-Velasquez S.L."/>
            <person name="Kruys A."/>
            <person name="Hutchinson M.I."/>
            <person name="Powell A.J."/>
            <person name="Barry K."/>
            <person name="Miller A.N."/>
            <person name="Grigoriev I.V."/>
            <person name="Debuchy R."/>
            <person name="Gladieux P."/>
            <person name="Hiltunen Thoren M."/>
            <person name="Johannesson H."/>
        </authorList>
    </citation>
    <scope>NUCLEOTIDE SEQUENCE</scope>
    <source>
        <strain evidence="2">CBS 955.72</strain>
    </source>
</reference>
<reference evidence="2" key="2">
    <citation type="submission" date="2023-06" db="EMBL/GenBank/DDBJ databases">
        <authorList>
            <consortium name="Lawrence Berkeley National Laboratory"/>
            <person name="Haridas S."/>
            <person name="Hensen N."/>
            <person name="Bonometti L."/>
            <person name="Westerberg I."/>
            <person name="Brannstrom I.O."/>
            <person name="Guillou S."/>
            <person name="Cros-Aarteil S."/>
            <person name="Calhoun S."/>
            <person name="Kuo A."/>
            <person name="Mondo S."/>
            <person name="Pangilinan J."/>
            <person name="Riley R."/>
            <person name="Labutti K."/>
            <person name="Andreopoulos B."/>
            <person name="Lipzen A."/>
            <person name="Chen C."/>
            <person name="Yanf M."/>
            <person name="Daum C."/>
            <person name="Ng V."/>
            <person name="Clum A."/>
            <person name="Steindorff A."/>
            <person name="Ohm R."/>
            <person name="Martin F."/>
            <person name="Silar P."/>
            <person name="Natvig D."/>
            <person name="Lalanne C."/>
            <person name="Gautier V."/>
            <person name="Ament-Velasquez S.L."/>
            <person name="Kruys A."/>
            <person name="Hutchinson M.I."/>
            <person name="Powell A.J."/>
            <person name="Barry K."/>
            <person name="Miller A.N."/>
            <person name="Grigoriev I.V."/>
            <person name="Debuchy R."/>
            <person name="Gladieux P."/>
            <person name="Thoren M.H."/>
            <person name="Johannesson H."/>
        </authorList>
    </citation>
    <scope>NUCLEOTIDE SEQUENCE</scope>
    <source>
        <strain evidence="2">CBS 955.72</strain>
    </source>
</reference>
<dbReference type="AlphaFoldDB" id="A0AAJ0HDR6"/>
<dbReference type="EMBL" id="JAUIQD010000005">
    <property type="protein sequence ID" value="KAK3348665.1"/>
    <property type="molecule type" value="Genomic_DNA"/>
</dbReference>
<feature type="compositionally biased region" description="Low complexity" evidence="1">
    <location>
        <begin position="53"/>
        <end position="71"/>
    </location>
</feature>
<comment type="caution">
    <text evidence="2">The sequence shown here is derived from an EMBL/GenBank/DDBJ whole genome shotgun (WGS) entry which is preliminary data.</text>
</comment>
<protein>
    <submittedName>
        <fullName evidence="2">Uncharacterized protein</fullName>
    </submittedName>
</protein>
<accession>A0AAJ0HDR6</accession>
<sequence length="229" mass="24928">MRDETTCPPQPPFSALLCRAPMARHRYAPEKGGRGMAQTRKMKVGGDESPTPVSGSRSATSESASSKVSLSTKRRRQSQGLALASAAVPLLAYFNDPNSRPPPLLQALDNELQDISVDKHFVWPELRDEIVNHPPKDTLFRQLTKQTWYAMQAGSTSMPDDHGGKPTLGPCPSARQLPDLVEAGLTSPMELRRALSTTLPLLSRPTEIDSSTCSRFVPMTQVQGIDGPP</sequence>
<organism evidence="2 3">
    <name type="scientific">Lasiosphaeria hispida</name>
    <dbReference type="NCBI Taxonomy" id="260671"/>
    <lineage>
        <taxon>Eukaryota</taxon>
        <taxon>Fungi</taxon>
        <taxon>Dikarya</taxon>
        <taxon>Ascomycota</taxon>
        <taxon>Pezizomycotina</taxon>
        <taxon>Sordariomycetes</taxon>
        <taxon>Sordariomycetidae</taxon>
        <taxon>Sordariales</taxon>
        <taxon>Lasiosphaeriaceae</taxon>
        <taxon>Lasiosphaeria</taxon>
    </lineage>
</organism>